<feature type="non-terminal residue" evidence="1">
    <location>
        <position position="1"/>
    </location>
</feature>
<evidence type="ECO:0000313" key="2">
    <source>
        <dbReference type="Proteomes" id="UP000235388"/>
    </source>
</evidence>
<protein>
    <submittedName>
        <fullName evidence="1">Uncharacterized protein</fullName>
    </submittedName>
</protein>
<evidence type="ECO:0000313" key="1">
    <source>
        <dbReference type="EMBL" id="PLW22854.1"/>
    </source>
</evidence>
<accession>A0A2N5TBH2</accession>
<name>A0A2N5TBH2_9BASI</name>
<dbReference type="EMBL" id="PGCJ01000742">
    <property type="protein sequence ID" value="PLW22854.1"/>
    <property type="molecule type" value="Genomic_DNA"/>
</dbReference>
<gene>
    <name evidence="1" type="ORF">PCANC_28685</name>
</gene>
<keyword evidence="2" id="KW-1185">Reference proteome</keyword>
<dbReference type="Proteomes" id="UP000235388">
    <property type="component" value="Unassembled WGS sequence"/>
</dbReference>
<organism evidence="1 2">
    <name type="scientific">Puccinia coronata f. sp. avenae</name>
    <dbReference type="NCBI Taxonomy" id="200324"/>
    <lineage>
        <taxon>Eukaryota</taxon>
        <taxon>Fungi</taxon>
        <taxon>Dikarya</taxon>
        <taxon>Basidiomycota</taxon>
        <taxon>Pucciniomycotina</taxon>
        <taxon>Pucciniomycetes</taxon>
        <taxon>Pucciniales</taxon>
        <taxon>Pucciniaceae</taxon>
        <taxon>Puccinia</taxon>
    </lineage>
</organism>
<comment type="caution">
    <text evidence="1">The sequence shown here is derived from an EMBL/GenBank/DDBJ whole genome shotgun (WGS) entry which is preliminary data.</text>
</comment>
<proteinExistence type="predicted"/>
<dbReference type="AlphaFoldDB" id="A0A2N5TBH2"/>
<sequence>NASRPTNVNVPTTTSYYGQSNLLQQNSWANANQGIMSGLTTLSYQSNSTSGGANMPPNVNEPVSLVTQNTNSMRGYFPNSNCINTGIPIGHSTQPCYQQWISSNQVSSPQFHSSFKEFQIFYVVTLPEKLARIVASEFISDVAIRFKLRQGATKLIVDRVKLCGLGVLPPDLDRSSIHSVARRPILNRMAASDVNSGATIQASIAGSVTSLHPT</sequence>
<reference evidence="1 2" key="1">
    <citation type="submission" date="2017-11" db="EMBL/GenBank/DDBJ databases">
        <title>De novo assembly and phasing of dikaryotic genomes from two isolates of Puccinia coronata f. sp. avenae, the causal agent of oat crown rust.</title>
        <authorList>
            <person name="Miller M.E."/>
            <person name="Zhang Y."/>
            <person name="Omidvar V."/>
            <person name="Sperschneider J."/>
            <person name="Schwessinger B."/>
            <person name="Raley C."/>
            <person name="Palmer J.M."/>
            <person name="Garnica D."/>
            <person name="Upadhyaya N."/>
            <person name="Rathjen J."/>
            <person name="Taylor J.M."/>
            <person name="Park R.F."/>
            <person name="Dodds P.N."/>
            <person name="Hirsch C.D."/>
            <person name="Kianian S.F."/>
            <person name="Figueroa M."/>
        </authorList>
    </citation>
    <scope>NUCLEOTIDE SEQUENCE [LARGE SCALE GENOMIC DNA]</scope>
    <source>
        <strain evidence="1">12NC29</strain>
    </source>
</reference>